<reference evidence="2 5" key="2">
    <citation type="journal article" date="2014" name="BMC Genomics">
        <title>An improved genome release (version Mt4.0) for the model legume Medicago truncatula.</title>
        <authorList>
            <person name="Tang H."/>
            <person name="Krishnakumar V."/>
            <person name="Bidwell S."/>
            <person name="Rosen B."/>
            <person name="Chan A."/>
            <person name="Zhou S."/>
            <person name="Gentzbittel L."/>
            <person name="Childs K.L."/>
            <person name="Yandell M."/>
            <person name="Gundlach H."/>
            <person name="Mayer K.F."/>
            <person name="Schwartz D.C."/>
            <person name="Town C.D."/>
        </authorList>
    </citation>
    <scope>GENOME REANNOTATION</scope>
    <source>
        <strain evidence="2">A17</strain>
        <strain evidence="4 5">cv. Jemalong A17</strain>
    </source>
</reference>
<dbReference type="EMBL" id="PSQE01000006">
    <property type="protein sequence ID" value="RHN51093.1"/>
    <property type="molecule type" value="Genomic_DNA"/>
</dbReference>
<keyword evidence="5" id="KW-1185">Reference proteome</keyword>
<feature type="chain" id="PRO_5014499468" evidence="1">
    <location>
        <begin position="28"/>
        <end position="179"/>
    </location>
</feature>
<dbReference type="EMBL" id="CM001222">
    <property type="protein sequence ID" value="KEH25928.1"/>
    <property type="molecule type" value="Genomic_DNA"/>
</dbReference>
<proteinExistence type="predicted"/>
<gene>
    <name evidence="2" type="ordered locus">MTR_6g037880</name>
    <name evidence="3" type="ORF">MtrunA17_Chr6g0464671</name>
</gene>
<dbReference type="PANTHER" id="PTHR31890:SF9">
    <property type="entry name" value="PLANT INVERTASE_PECTIN METHYLESTERASE INHIBITOR SUPERFAMILY PROTEIN"/>
    <property type="match status" value="1"/>
</dbReference>
<dbReference type="Gramene" id="rna35468">
    <property type="protein sequence ID" value="RHN51093.1"/>
    <property type="gene ID" value="gene35468"/>
</dbReference>
<dbReference type="Gene3D" id="1.20.140.40">
    <property type="entry name" value="Invertase/pectin methylesterase inhibitor family protein"/>
    <property type="match status" value="1"/>
</dbReference>
<evidence type="ECO:0000313" key="4">
    <source>
        <dbReference type="EnsemblPlants" id="KEH25928"/>
    </source>
</evidence>
<keyword evidence="2" id="KW-0472">Membrane</keyword>
<dbReference type="PANTHER" id="PTHR31890">
    <property type="entry name" value="PLANT INVERTASE/PECTIN METHYLESTERASE INHIBITOR SUPERFAMILY PROTEIN"/>
    <property type="match status" value="1"/>
</dbReference>
<dbReference type="HOGENOM" id="CLU_107780_0_0_1"/>
<dbReference type="SUPFAM" id="SSF101148">
    <property type="entry name" value="Plant invertase/pectin methylesterase inhibitor"/>
    <property type="match status" value="1"/>
</dbReference>
<evidence type="ECO:0000313" key="3">
    <source>
        <dbReference type="EMBL" id="RHN51093.1"/>
    </source>
</evidence>
<accession>A0A072UA26</accession>
<keyword evidence="1" id="KW-0732">Signal</keyword>
<keyword evidence="2" id="KW-0812">Transmembrane</keyword>
<dbReference type="Proteomes" id="UP000002051">
    <property type="component" value="Chromosome 6"/>
</dbReference>
<evidence type="ECO:0000313" key="5">
    <source>
        <dbReference type="Proteomes" id="UP000002051"/>
    </source>
</evidence>
<dbReference type="Proteomes" id="UP000265566">
    <property type="component" value="Chromosome 6"/>
</dbReference>
<evidence type="ECO:0000313" key="2">
    <source>
        <dbReference type="EMBL" id="KEH25928.1"/>
    </source>
</evidence>
<reference evidence="4" key="3">
    <citation type="submission" date="2015-04" db="UniProtKB">
        <authorList>
            <consortium name="EnsemblPlants"/>
        </authorList>
    </citation>
    <scope>IDENTIFICATION</scope>
    <source>
        <strain evidence="4">cv. Jemalong A17</strain>
    </source>
</reference>
<dbReference type="AlphaFoldDB" id="A0A072UA26"/>
<dbReference type="EnsemblPlants" id="KEH25928">
    <property type="protein sequence ID" value="KEH25928"/>
    <property type="gene ID" value="MTR_6g037880"/>
</dbReference>
<protein>
    <submittedName>
        <fullName evidence="3">Putative pectinesterase inhibitor domain-containing protein</fullName>
    </submittedName>
    <submittedName>
        <fullName evidence="2">Transmembrane protein, putative</fullName>
    </submittedName>
</protein>
<sequence length="179" mass="20023">MKSTTPASLLFIFFLCIIFYAPLPSSCTSLYEALCNEYKPEADIPKCLNLMKTDPNIPLATNYHDLSHYILEMALFKVTSVHIYLEVMAKYFPTNEAIGQCLTEFNNSVGAVNNALIKLDNDPKSAREDAITAGFGGDNCNKALQNPPEKYVLDTIQDRNNEIFFVNVIASLSIIHLFD</sequence>
<reference evidence="3" key="4">
    <citation type="journal article" date="2018" name="Nat. Plants">
        <title>Whole-genome landscape of Medicago truncatula symbiotic genes.</title>
        <authorList>
            <person name="Pecrix Y."/>
            <person name="Gamas P."/>
            <person name="Carrere S."/>
        </authorList>
    </citation>
    <scope>NUCLEOTIDE SEQUENCE</scope>
    <source>
        <tissue evidence="3">Leaves</tissue>
    </source>
</reference>
<evidence type="ECO:0000256" key="1">
    <source>
        <dbReference type="SAM" id="SignalP"/>
    </source>
</evidence>
<dbReference type="InterPro" id="IPR035513">
    <property type="entry name" value="Invertase/methylesterase_inhib"/>
</dbReference>
<feature type="signal peptide" evidence="1">
    <location>
        <begin position="1"/>
        <end position="27"/>
    </location>
</feature>
<organism evidence="2 5">
    <name type="scientific">Medicago truncatula</name>
    <name type="common">Barrel medic</name>
    <name type="synonym">Medicago tribuloides</name>
    <dbReference type="NCBI Taxonomy" id="3880"/>
    <lineage>
        <taxon>Eukaryota</taxon>
        <taxon>Viridiplantae</taxon>
        <taxon>Streptophyta</taxon>
        <taxon>Embryophyta</taxon>
        <taxon>Tracheophyta</taxon>
        <taxon>Spermatophyta</taxon>
        <taxon>Magnoliopsida</taxon>
        <taxon>eudicotyledons</taxon>
        <taxon>Gunneridae</taxon>
        <taxon>Pentapetalae</taxon>
        <taxon>rosids</taxon>
        <taxon>fabids</taxon>
        <taxon>Fabales</taxon>
        <taxon>Fabaceae</taxon>
        <taxon>Papilionoideae</taxon>
        <taxon>50 kb inversion clade</taxon>
        <taxon>NPAAA clade</taxon>
        <taxon>Hologalegina</taxon>
        <taxon>IRL clade</taxon>
        <taxon>Trifolieae</taxon>
        <taxon>Medicago</taxon>
    </lineage>
</organism>
<name>A0A072UA26_MEDTR</name>
<reference evidence="2 5" key="1">
    <citation type="journal article" date="2011" name="Nature">
        <title>The Medicago genome provides insight into the evolution of rhizobial symbioses.</title>
        <authorList>
            <person name="Young N.D."/>
            <person name="Debelle F."/>
            <person name="Oldroyd G.E."/>
            <person name="Geurts R."/>
            <person name="Cannon S.B."/>
            <person name="Udvardi M.K."/>
            <person name="Benedito V.A."/>
            <person name="Mayer K.F."/>
            <person name="Gouzy J."/>
            <person name="Schoof H."/>
            <person name="Van de Peer Y."/>
            <person name="Proost S."/>
            <person name="Cook D.R."/>
            <person name="Meyers B.C."/>
            <person name="Spannagl M."/>
            <person name="Cheung F."/>
            <person name="De Mita S."/>
            <person name="Krishnakumar V."/>
            <person name="Gundlach H."/>
            <person name="Zhou S."/>
            <person name="Mudge J."/>
            <person name="Bharti A.K."/>
            <person name="Murray J.D."/>
            <person name="Naoumkina M.A."/>
            <person name="Rosen B."/>
            <person name="Silverstein K.A."/>
            <person name="Tang H."/>
            <person name="Rombauts S."/>
            <person name="Zhao P.X."/>
            <person name="Zhou P."/>
            <person name="Barbe V."/>
            <person name="Bardou P."/>
            <person name="Bechner M."/>
            <person name="Bellec A."/>
            <person name="Berger A."/>
            <person name="Berges H."/>
            <person name="Bidwell S."/>
            <person name="Bisseling T."/>
            <person name="Choisne N."/>
            <person name="Couloux A."/>
            <person name="Denny R."/>
            <person name="Deshpande S."/>
            <person name="Dai X."/>
            <person name="Doyle J.J."/>
            <person name="Dudez A.M."/>
            <person name="Farmer A.D."/>
            <person name="Fouteau S."/>
            <person name="Franken C."/>
            <person name="Gibelin C."/>
            <person name="Gish J."/>
            <person name="Goldstein S."/>
            <person name="Gonzalez A.J."/>
            <person name="Green P.J."/>
            <person name="Hallab A."/>
            <person name="Hartog M."/>
            <person name="Hua A."/>
            <person name="Humphray S.J."/>
            <person name="Jeong D.H."/>
            <person name="Jing Y."/>
            <person name="Jocker A."/>
            <person name="Kenton S.M."/>
            <person name="Kim D.J."/>
            <person name="Klee K."/>
            <person name="Lai H."/>
            <person name="Lang C."/>
            <person name="Lin S."/>
            <person name="Macmil S.L."/>
            <person name="Magdelenat G."/>
            <person name="Matthews L."/>
            <person name="McCorrison J."/>
            <person name="Monaghan E.L."/>
            <person name="Mun J.H."/>
            <person name="Najar F.Z."/>
            <person name="Nicholson C."/>
            <person name="Noirot C."/>
            <person name="O'Bleness M."/>
            <person name="Paule C.R."/>
            <person name="Poulain J."/>
            <person name="Prion F."/>
            <person name="Qin B."/>
            <person name="Qu C."/>
            <person name="Retzel E.F."/>
            <person name="Riddle C."/>
            <person name="Sallet E."/>
            <person name="Samain S."/>
            <person name="Samson N."/>
            <person name="Sanders I."/>
            <person name="Saurat O."/>
            <person name="Scarpelli C."/>
            <person name="Schiex T."/>
            <person name="Segurens B."/>
            <person name="Severin A.J."/>
            <person name="Sherrier D.J."/>
            <person name="Shi R."/>
            <person name="Sims S."/>
            <person name="Singer S.R."/>
            <person name="Sinharoy S."/>
            <person name="Sterck L."/>
            <person name="Viollet A."/>
            <person name="Wang B.B."/>
            <person name="Wang K."/>
            <person name="Wang M."/>
            <person name="Wang X."/>
            <person name="Warfsmann J."/>
            <person name="Weissenbach J."/>
            <person name="White D.D."/>
            <person name="White J.D."/>
            <person name="Wiley G.B."/>
            <person name="Wincker P."/>
            <person name="Xing Y."/>
            <person name="Yang L."/>
            <person name="Yao Z."/>
            <person name="Ying F."/>
            <person name="Zhai J."/>
            <person name="Zhou L."/>
            <person name="Zuber A."/>
            <person name="Denarie J."/>
            <person name="Dixon R.A."/>
            <person name="May G.D."/>
            <person name="Schwartz D.C."/>
            <person name="Rogers J."/>
            <person name="Quetier F."/>
            <person name="Town C.D."/>
            <person name="Roe B.A."/>
        </authorList>
    </citation>
    <scope>NUCLEOTIDE SEQUENCE [LARGE SCALE GENOMIC DNA]</scope>
    <source>
        <strain evidence="2">A17</strain>
        <strain evidence="4 5">cv. Jemalong A17</strain>
    </source>
</reference>